<dbReference type="InterPro" id="IPR029058">
    <property type="entry name" value="AB_hydrolase_fold"/>
</dbReference>
<organism evidence="5 6">
    <name type="scientific">Ornithinimicrobium humiphilum</name>
    <dbReference type="NCBI Taxonomy" id="125288"/>
    <lineage>
        <taxon>Bacteria</taxon>
        <taxon>Bacillati</taxon>
        <taxon>Actinomycetota</taxon>
        <taxon>Actinomycetes</taxon>
        <taxon>Micrococcales</taxon>
        <taxon>Ornithinimicrobiaceae</taxon>
        <taxon>Ornithinimicrobium</taxon>
    </lineage>
</organism>
<dbReference type="Proteomes" id="UP000315133">
    <property type="component" value="Unassembled WGS sequence"/>
</dbReference>
<protein>
    <submittedName>
        <fullName evidence="5">Putative membrane protein</fullName>
    </submittedName>
</protein>
<keyword evidence="2" id="KW-1133">Transmembrane helix</keyword>
<feature type="domain" description="Alpha/beta-hydrolase catalytic" evidence="3">
    <location>
        <begin position="216"/>
        <end position="364"/>
    </location>
</feature>
<keyword evidence="6" id="KW-1185">Reference proteome</keyword>
<evidence type="ECO:0000259" key="3">
    <source>
        <dbReference type="Pfam" id="PF10081"/>
    </source>
</evidence>
<keyword evidence="2" id="KW-0812">Transmembrane</keyword>
<feature type="transmembrane region" description="Helical" evidence="2">
    <location>
        <begin position="95"/>
        <end position="116"/>
    </location>
</feature>
<keyword evidence="2" id="KW-0472">Membrane</keyword>
<dbReference type="SUPFAM" id="SSF53474">
    <property type="entry name" value="alpha/beta-Hydrolases"/>
    <property type="match status" value="1"/>
</dbReference>
<dbReference type="Pfam" id="PF10081">
    <property type="entry name" value="Abhydrolase_9"/>
    <property type="match status" value="1"/>
</dbReference>
<accession>A0A543KNZ0</accession>
<proteinExistence type="predicted"/>
<feature type="region of interest" description="Disordered" evidence="1">
    <location>
        <begin position="418"/>
        <end position="437"/>
    </location>
</feature>
<comment type="caution">
    <text evidence="5">The sequence shown here is derived from an EMBL/GenBank/DDBJ whole genome shotgun (WGS) entry which is preliminary data.</text>
</comment>
<dbReference type="RefSeq" id="WP_141818365.1">
    <property type="nucleotide sequence ID" value="NZ_BAAAIL010000004.1"/>
</dbReference>
<feature type="transmembrane region" description="Helical" evidence="2">
    <location>
        <begin position="136"/>
        <end position="158"/>
    </location>
</feature>
<feature type="transmembrane region" description="Helical" evidence="2">
    <location>
        <begin position="21"/>
        <end position="42"/>
    </location>
</feature>
<evidence type="ECO:0000256" key="1">
    <source>
        <dbReference type="SAM" id="MobiDB-lite"/>
    </source>
</evidence>
<dbReference type="InterPro" id="IPR027787">
    <property type="entry name" value="Alpha/beta-hydrolase_catalytic"/>
</dbReference>
<evidence type="ECO:0000313" key="5">
    <source>
        <dbReference type="EMBL" id="TQM96796.1"/>
    </source>
</evidence>
<evidence type="ECO:0000256" key="2">
    <source>
        <dbReference type="SAM" id="Phobius"/>
    </source>
</evidence>
<evidence type="ECO:0000259" key="4">
    <source>
        <dbReference type="Pfam" id="PF15420"/>
    </source>
</evidence>
<gene>
    <name evidence="5" type="ORF">FB476_1687</name>
</gene>
<sequence length="437" mass="44564">MLSAPLPHALPRTIRTRIHPLALLSSQVPAPSTTLAIGVALVTSTVPSLLPRPAWTQGLLAGVLVLAAVGLVAVVRRATGPRATGADAGGGRAGVLVLAATALVVLVAGTLSWLGLSEQAVTLGLPEPGLAHALTAGAWTLLVVGVGLTLARGVTAALRALRTSSTARVATVLVLGASVTTASASAPGVLDGLLDGLRKGHPNHILLQESPVGATRVLALADEADGPEAVARLAVDRLVTAGGLARRAVVVVVPTGSGWVNDVAVREVEAQLGGDVAVVSAQAGDLPSWYYFLLDQDPARRAASTLVHGVVEVVGEVPAADRPDVYVLGESLGATVGQAAVAELPDPAGQVCAAVWSGTPGTTTSGHPRERTLLNADDPITHLTTRTAYQRPEDWPGTWLPGLSYATTWLDTSVSLSTPSGHGHRYGAEQDWTLPTC</sequence>
<name>A0A543KNZ0_9MICO</name>
<dbReference type="EMBL" id="VFPU01000001">
    <property type="protein sequence ID" value="TQM96796.1"/>
    <property type="molecule type" value="Genomic_DNA"/>
</dbReference>
<reference evidence="5 6" key="1">
    <citation type="submission" date="2019-06" db="EMBL/GenBank/DDBJ databases">
        <title>Sequencing the genomes of 1000 actinobacteria strains.</title>
        <authorList>
            <person name="Klenk H.-P."/>
        </authorList>
    </citation>
    <scope>NUCLEOTIDE SEQUENCE [LARGE SCALE GENOMIC DNA]</scope>
    <source>
        <strain evidence="5 6">DSM 12362</strain>
    </source>
</reference>
<dbReference type="OrthoDB" id="4397445at2"/>
<evidence type="ECO:0000313" key="6">
    <source>
        <dbReference type="Proteomes" id="UP000315133"/>
    </source>
</evidence>
<feature type="transmembrane region" description="Helical" evidence="2">
    <location>
        <begin position="54"/>
        <end position="75"/>
    </location>
</feature>
<dbReference type="InterPro" id="IPR027788">
    <property type="entry name" value="Alpha/beta-hydrolase_N_dom"/>
</dbReference>
<feature type="domain" description="Alpha/beta-hydrolase N-terminal" evidence="4">
    <location>
        <begin position="47"/>
        <end position="189"/>
    </location>
</feature>
<dbReference type="Pfam" id="PF15420">
    <property type="entry name" value="Abhydrolase_9_N"/>
    <property type="match status" value="1"/>
</dbReference>
<dbReference type="AlphaFoldDB" id="A0A543KNZ0"/>